<dbReference type="GO" id="GO:0006355">
    <property type="term" value="P:regulation of DNA-templated transcription"/>
    <property type="evidence" value="ECO:0007669"/>
    <property type="project" value="InterPro"/>
</dbReference>
<evidence type="ECO:0000259" key="7">
    <source>
        <dbReference type="PROSITE" id="PS51005"/>
    </source>
</evidence>
<dbReference type="GO" id="GO:0003677">
    <property type="term" value="F:DNA binding"/>
    <property type="evidence" value="ECO:0007669"/>
    <property type="project" value="UniProtKB-KW"/>
</dbReference>
<sequence>MDNYSLVLCGFHFKPTDQELIHHFLRDFLTKRQLRLLQPYNTIIQECNLFGNRSEPSEIWEAYEGGAQLTDQSLYFFSELKKLNPMGSHIDRKIGSGGTWNIGKAVATWVNGTDGSPSPIGLKRTFCYKNEGSEDNGRWLLDEYSLFASHRKNYRDSRYDFDYVLCRLRKKDGSPGINKRKCSTSEDQATSSKKKKCDDEKILKDDDHEGSKQIMNAINAVEEEGPQGTSCLTNALINEFTVGYDVAAYVYDIDPKANEKMTINVAKLEELEELLGQEFQEAPLPTASGVVVADGEQALNSSMYTLSLSLFPLRSLSLFPQLFSHTLTFPLRWVVAVLLGWWCHAEKRSVECFTEKKKKARMSRTRVSNEED</sequence>
<keyword evidence="3" id="KW-0238">DNA-binding</keyword>
<dbReference type="InterPro" id="IPR003441">
    <property type="entry name" value="NAC-dom"/>
</dbReference>
<evidence type="ECO:0000256" key="4">
    <source>
        <dbReference type="ARBA" id="ARBA00023163"/>
    </source>
</evidence>
<proteinExistence type="predicted"/>
<evidence type="ECO:0000256" key="1">
    <source>
        <dbReference type="ARBA" id="ARBA00004123"/>
    </source>
</evidence>
<comment type="caution">
    <text evidence="8">The sequence shown here is derived from an EMBL/GenBank/DDBJ whole genome shotgun (WGS) entry which is preliminary data.</text>
</comment>
<dbReference type="AlphaFoldDB" id="A0A540NQ87"/>
<dbReference type="Pfam" id="PF02365">
    <property type="entry name" value="NAM"/>
    <property type="match status" value="1"/>
</dbReference>
<evidence type="ECO:0000256" key="5">
    <source>
        <dbReference type="ARBA" id="ARBA00023242"/>
    </source>
</evidence>
<feature type="region of interest" description="Disordered" evidence="6">
    <location>
        <begin position="173"/>
        <end position="200"/>
    </location>
</feature>
<keyword evidence="4" id="KW-0804">Transcription</keyword>
<name>A0A540NQ87_MALBA</name>
<evidence type="ECO:0000313" key="8">
    <source>
        <dbReference type="EMBL" id="TQE13191.1"/>
    </source>
</evidence>
<keyword evidence="5" id="KW-0539">Nucleus</keyword>
<dbReference type="GO" id="GO:0005634">
    <property type="term" value="C:nucleus"/>
    <property type="evidence" value="ECO:0007669"/>
    <property type="project" value="UniProtKB-SubCell"/>
</dbReference>
<accession>A0A540NQ87</accession>
<gene>
    <name evidence="8" type="ORF">C1H46_001275</name>
</gene>
<feature type="domain" description="NAC" evidence="7">
    <location>
        <begin position="7"/>
        <end position="171"/>
    </location>
</feature>
<dbReference type="EMBL" id="VIEB01000013">
    <property type="protein sequence ID" value="TQE13191.1"/>
    <property type="molecule type" value="Genomic_DNA"/>
</dbReference>
<dbReference type="PROSITE" id="PS51005">
    <property type="entry name" value="NAC"/>
    <property type="match status" value="1"/>
</dbReference>
<keyword evidence="2" id="KW-0805">Transcription regulation</keyword>
<evidence type="ECO:0000313" key="9">
    <source>
        <dbReference type="Proteomes" id="UP000315295"/>
    </source>
</evidence>
<dbReference type="SUPFAM" id="SSF101941">
    <property type="entry name" value="NAC domain"/>
    <property type="match status" value="1"/>
</dbReference>
<dbReference type="Gene3D" id="2.170.150.80">
    <property type="entry name" value="NAC domain"/>
    <property type="match status" value="1"/>
</dbReference>
<keyword evidence="9" id="KW-1185">Reference proteome</keyword>
<protein>
    <recommendedName>
        <fullName evidence="7">NAC domain-containing protein</fullName>
    </recommendedName>
</protein>
<dbReference type="Proteomes" id="UP000315295">
    <property type="component" value="Unassembled WGS sequence"/>
</dbReference>
<organism evidence="8 9">
    <name type="scientific">Malus baccata</name>
    <name type="common">Siberian crab apple</name>
    <name type="synonym">Pyrus baccata</name>
    <dbReference type="NCBI Taxonomy" id="106549"/>
    <lineage>
        <taxon>Eukaryota</taxon>
        <taxon>Viridiplantae</taxon>
        <taxon>Streptophyta</taxon>
        <taxon>Embryophyta</taxon>
        <taxon>Tracheophyta</taxon>
        <taxon>Spermatophyta</taxon>
        <taxon>Magnoliopsida</taxon>
        <taxon>eudicotyledons</taxon>
        <taxon>Gunneridae</taxon>
        <taxon>Pentapetalae</taxon>
        <taxon>rosids</taxon>
        <taxon>fabids</taxon>
        <taxon>Rosales</taxon>
        <taxon>Rosaceae</taxon>
        <taxon>Amygdaloideae</taxon>
        <taxon>Maleae</taxon>
        <taxon>Malus</taxon>
    </lineage>
</organism>
<evidence type="ECO:0000256" key="3">
    <source>
        <dbReference type="ARBA" id="ARBA00023125"/>
    </source>
</evidence>
<comment type="subcellular location">
    <subcellularLocation>
        <location evidence="1">Nucleus</location>
    </subcellularLocation>
</comment>
<evidence type="ECO:0000256" key="6">
    <source>
        <dbReference type="SAM" id="MobiDB-lite"/>
    </source>
</evidence>
<dbReference type="PANTHER" id="PTHR31989">
    <property type="entry name" value="NAC DOMAIN-CONTAINING PROTEIN 82-RELATED"/>
    <property type="match status" value="1"/>
</dbReference>
<reference evidence="8 9" key="1">
    <citation type="journal article" date="2019" name="G3 (Bethesda)">
        <title>Sequencing of a Wild Apple (Malus baccata) Genome Unravels the Differences Between Cultivated and Wild Apple Species Regarding Disease Resistance and Cold Tolerance.</title>
        <authorList>
            <person name="Chen X."/>
        </authorList>
    </citation>
    <scope>NUCLEOTIDE SEQUENCE [LARGE SCALE GENOMIC DNA]</scope>
    <source>
        <strain evidence="9">cv. Shandingzi</strain>
        <tissue evidence="8">Leaves</tissue>
    </source>
</reference>
<evidence type="ECO:0000256" key="2">
    <source>
        <dbReference type="ARBA" id="ARBA00023015"/>
    </source>
</evidence>
<dbReference type="InterPro" id="IPR036093">
    <property type="entry name" value="NAC_dom_sf"/>
</dbReference>